<dbReference type="EMBL" id="PEDP01000207">
    <property type="protein sequence ID" value="POS87014.1"/>
    <property type="molecule type" value="Genomic_DNA"/>
</dbReference>
<gene>
    <name evidence="2" type="ORF">EPUL_003607</name>
</gene>
<comment type="caution">
    <text evidence="2">The sequence shown here is derived from an EMBL/GenBank/DDBJ whole genome shotgun (WGS) entry which is preliminary data.</text>
</comment>
<name>A0A2S4PYB3_9PEZI</name>
<evidence type="ECO:0000256" key="1">
    <source>
        <dbReference type="SAM" id="MobiDB-lite"/>
    </source>
</evidence>
<keyword evidence="3" id="KW-1185">Reference proteome</keyword>
<dbReference type="Proteomes" id="UP000237438">
    <property type="component" value="Unassembled WGS sequence"/>
</dbReference>
<dbReference type="AlphaFoldDB" id="A0A2S4PYB3"/>
<protein>
    <submittedName>
        <fullName evidence="2">Uncharacterized protein</fullName>
    </submittedName>
</protein>
<feature type="region of interest" description="Disordered" evidence="1">
    <location>
        <begin position="30"/>
        <end position="70"/>
    </location>
</feature>
<accession>A0A2S4PYB3</accession>
<reference evidence="2 3" key="1">
    <citation type="submission" date="2017-10" db="EMBL/GenBank/DDBJ databases">
        <title>Development of genomic resources for the powdery mildew, Erysiphe pulchra.</title>
        <authorList>
            <person name="Wadl P.A."/>
            <person name="Mack B.M."/>
            <person name="Moore G."/>
            <person name="Beltz S.B."/>
        </authorList>
    </citation>
    <scope>NUCLEOTIDE SEQUENCE [LARGE SCALE GENOMIC DNA]</scope>
    <source>
        <strain evidence="2">Cflorida</strain>
    </source>
</reference>
<proteinExistence type="predicted"/>
<evidence type="ECO:0000313" key="2">
    <source>
        <dbReference type="EMBL" id="POS87014.1"/>
    </source>
</evidence>
<sequence length="86" mass="9523">MEQNSSLRPPSDLQQALDFPKEERGLCWSLEGRSSASPVDSEYEGDDRDQDHLRADVESLAGSSRSTSSDDLTANFLRLFGSDDDI</sequence>
<evidence type="ECO:0000313" key="3">
    <source>
        <dbReference type="Proteomes" id="UP000237438"/>
    </source>
</evidence>
<organism evidence="2 3">
    <name type="scientific">Erysiphe pulchra</name>
    <dbReference type="NCBI Taxonomy" id="225359"/>
    <lineage>
        <taxon>Eukaryota</taxon>
        <taxon>Fungi</taxon>
        <taxon>Dikarya</taxon>
        <taxon>Ascomycota</taxon>
        <taxon>Pezizomycotina</taxon>
        <taxon>Leotiomycetes</taxon>
        <taxon>Erysiphales</taxon>
        <taxon>Erysiphaceae</taxon>
        <taxon>Erysiphe</taxon>
    </lineage>
</organism>
<feature type="compositionally biased region" description="Polar residues" evidence="1">
    <location>
        <begin position="61"/>
        <end position="70"/>
    </location>
</feature>